<dbReference type="InterPro" id="IPR011250">
    <property type="entry name" value="OMP/PagP_B-barrel"/>
</dbReference>
<comment type="caution">
    <text evidence="3">The sequence shown here is derived from an EMBL/GenBank/DDBJ whole genome shotgun (WGS) entry which is preliminary data.</text>
</comment>
<feature type="domain" description="Outer membrane protein beta-barrel" evidence="2">
    <location>
        <begin position="76"/>
        <end position="315"/>
    </location>
</feature>
<name>A0ABT3Z840_9HYPH</name>
<dbReference type="Pfam" id="PF13505">
    <property type="entry name" value="OMP_b-brl"/>
    <property type="match status" value="1"/>
</dbReference>
<evidence type="ECO:0000259" key="2">
    <source>
        <dbReference type="Pfam" id="PF13505"/>
    </source>
</evidence>
<keyword evidence="1" id="KW-0732">Signal</keyword>
<evidence type="ECO:0000256" key="1">
    <source>
        <dbReference type="ARBA" id="ARBA00022729"/>
    </source>
</evidence>
<protein>
    <submittedName>
        <fullName evidence="3">Porin family protein</fullName>
    </submittedName>
</protein>
<sequence length="344" mass="37445">MAPIEGHGTEVQVALPNLGHSSDPMHGLLRPLNIKQIFTLTVYQQGFWCAAPAIGARTDVTKIEATMKTLISAILALGIATLAVPAGAADLLPPFQEPPVVQTYSGWYLRGDIGYSKSQESKGEWDFWNQFVGVQGIDDTYRYDSLKLRDSASVGIGAGYQFNDHVRADATLDFFRAKVAGQTECPLMIKSDPAHALPFPADCHYDDSSTANVWTAMANAYVDLKDMRGFRPYLGAGVGAAVVNYGTMSRQEVCPLCAPAYVRYTADHVGVTSLRMAAALMVGTSYDLTDRLKLDAGYRFMHIFGGDAHEYDAPDQANGASGVQIRDHGFNIHQVRLGLRYALN</sequence>
<accession>A0ABT3Z840</accession>
<dbReference type="Proteomes" id="UP001073227">
    <property type="component" value="Unassembled WGS sequence"/>
</dbReference>
<proteinExistence type="predicted"/>
<gene>
    <name evidence="3" type="ORF">OEG84_09540</name>
</gene>
<reference evidence="3" key="1">
    <citation type="submission" date="2022-10" db="EMBL/GenBank/DDBJ databases">
        <title>Hoeflea sp. G2-23, isolated from marine algae.</title>
        <authorList>
            <person name="Kristyanto S."/>
            <person name="Kim J.M."/>
            <person name="Jeon C.O."/>
        </authorList>
    </citation>
    <scope>NUCLEOTIDE SEQUENCE</scope>
    <source>
        <strain evidence="3">G2-23</strain>
    </source>
</reference>
<dbReference type="EMBL" id="JAOVZR010000001">
    <property type="protein sequence ID" value="MCY0147945.1"/>
    <property type="molecule type" value="Genomic_DNA"/>
</dbReference>
<dbReference type="SUPFAM" id="SSF56925">
    <property type="entry name" value="OMPA-like"/>
    <property type="match status" value="1"/>
</dbReference>
<evidence type="ECO:0000313" key="3">
    <source>
        <dbReference type="EMBL" id="MCY0147945.1"/>
    </source>
</evidence>
<dbReference type="InterPro" id="IPR027385">
    <property type="entry name" value="Beta-barrel_OMP"/>
</dbReference>
<organism evidence="3 4">
    <name type="scientific">Hoeflea algicola</name>
    <dbReference type="NCBI Taxonomy" id="2983763"/>
    <lineage>
        <taxon>Bacteria</taxon>
        <taxon>Pseudomonadati</taxon>
        <taxon>Pseudomonadota</taxon>
        <taxon>Alphaproteobacteria</taxon>
        <taxon>Hyphomicrobiales</taxon>
        <taxon>Rhizobiaceae</taxon>
        <taxon>Hoeflea</taxon>
    </lineage>
</organism>
<dbReference type="Gene3D" id="2.40.160.20">
    <property type="match status" value="1"/>
</dbReference>
<keyword evidence="4" id="KW-1185">Reference proteome</keyword>
<evidence type="ECO:0000313" key="4">
    <source>
        <dbReference type="Proteomes" id="UP001073227"/>
    </source>
</evidence>